<organism evidence="3">
    <name type="scientific">mine drainage metagenome</name>
    <dbReference type="NCBI Taxonomy" id="410659"/>
    <lineage>
        <taxon>unclassified sequences</taxon>
        <taxon>metagenomes</taxon>
        <taxon>ecological metagenomes</taxon>
    </lineage>
</organism>
<evidence type="ECO:0000259" key="2">
    <source>
        <dbReference type="Pfam" id="PF13635"/>
    </source>
</evidence>
<dbReference type="AlphaFoldDB" id="A0A1J5R4Z2"/>
<gene>
    <name evidence="3" type="ORF">GALL_349480</name>
</gene>
<reference evidence="3" key="1">
    <citation type="submission" date="2016-10" db="EMBL/GenBank/DDBJ databases">
        <title>Sequence of Gallionella enrichment culture.</title>
        <authorList>
            <person name="Poehlein A."/>
            <person name="Muehling M."/>
            <person name="Daniel R."/>
        </authorList>
    </citation>
    <scope>NUCLEOTIDE SEQUENCE</scope>
</reference>
<dbReference type="InterPro" id="IPR025420">
    <property type="entry name" value="DUF4143"/>
</dbReference>
<comment type="caution">
    <text evidence="3">The sequence shown here is derived from an EMBL/GenBank/DDBJ whole genome shotgun (WGS) entry which is preliminary data.</text>
</comment>
<feature type="domain" description="AAA" evidence="1">
    <location>
        <begin position="21"/>
        <end position="132"/>
    </location>
</feature>
<dbReference type="InterPro" id="IPR041682">
    <property type="entry name" value="AAA_14"/>
</dbReference>
<dbReference type="EMBL" id="MLJW01000720">
    <property type="protein sequence ID" value="OIQ83245.1"/>
    <property type="molecule type" value="Genomic_DNA"/>
</dbReference>
<evidence type="ECO:0000259" key="1">
    <source>
        <dbReference type="Pfam" id="PF13173"/>
    </source>
</evidence>
<dbReference type="Pfam" id="PF13635">
    <property type="entry name" value="DUF4143"/>
    <property type="match status" value="1"/>
</dbReference>
<name>A0A1J5R4Z2_9ZZZZ</name>
<sequence>MEYLPRVMDGLLAARLGSAGAVLIEGPRACGKTRTAEQAARSAVYLDRDESSLQALQVDPALVLAGDPPQLVDEWQLDGTRVWNHVRAQVDKRAAPGQFILTGSAVPNDDVRRHSGAGRFARLMMRPMSLYESNESSGAMSLRAMLAGTSPQAPADPMTVQRIAELIVRGGWPLNLQMCAADAGAANRDYLRTITEVDLPRVSGPRRDPARITRFIQALARNTAMEHAVSRLAAEANGEDVSISRPSAHEYQDALIRLMVLEVQPAWSTHLRSRARLRDRPRTHLVDPSLAAAAVDATPAKLLRDLNTLGLLFESLVVRDLRVYADAADAAVYHYRDSDGLEVDAIVEARDGTWGAFEVKLGTGQIDQAAAQLLRFAEKVDTTKVGAPAVLGVITANGYGLTRPDGVVTLPIGTLGP</sequence>
<proteinExistence type="predicted"/>
<dbReference type="PANTHER" id="PTHR43566:SF2">
    <property type="entry name" value="DUF4143 DOMAIN-CONTAINING PROTEIN"/>
    <property type="match status" value="1"/>
</dbReference>
<evidence type="ECO:0008006" key="4">
    <source>
        <dbReference type="Google" id="ProtNLM"/>
    </source>
</evidence>
<accession>A0A1J5R4Z2</accession>
<dbReference type="Pfam" id="PF13173">
    <property type="entry name" value="AAA_14"/>
    <property type="match status" value="1"/>
</dbReference>
<feature type="domain" description="DUF4143" evidence="2">
    <location>
        <begin position="199"/>
        <end position="361"/>
    </location>
</feature>
<dbReference type="PANTHER" id="PTHR43566">
    <property type="entry name" value="CONSERVED PROTEIN"/>
    <property type="match status" value="1"/>
</dbReference>
<protein>
    <recommendedName>
        <fullName evidence="4">ATP-binding protein</fullName>
    </recommendedName>
</protein>
<evidence type="ECO:0000313" key="3">
    <source>
        <dbReference type="EMBL" id="OIQ83245.1"/>
    </source>
</evidence>